<proteinExistence type="predicted"/>
<feature type="transmembrane region" description="Helical" evidence="6">
    <location>
        <begin position="354"/>
        <end position="376"/>
    </location>
</feature>
<dbReference type="Pfam" id="PF07690">
    <property type="entry name" value="MFS_1"/>
    <property type="match status" value="1"/>
</dbReference>
<keyword evidence="4 6" id="KW-1133">Transmembrane helix</keyword>
<evidence type="ECO:0000256" key="5">
    <source>
        <dbReference type="ARBA" id="ARBA00023136"/>
    </source>
</evidence>
<dbReference type="PANTHER" id="PTHR23523">
    <property type="match status" value="1"/>
</dbReference>
<evidence type="ECO:0000256" key="1">
    <source>
        <dbReference type="ARBA" id="ARBA00004651"/>
    </source>
</evidence>
<reference evidence="8 9" key="1">
    <citation type="journal article" date="2015" name="Genome Announc.">
        <title>Expanding the biotechnology potential of lactobacilli through comparative genomics of 213 strains and associated genera.</title>
        <authorList>
            <person name="Sun Z."/>
            <person name="Harris H.M."/>
            <person name="McCann A."/>
            <person name="Guo C."/>
            <person name="Argimon S."/>
            <person name="Zhang W."/>
            <person name="Yang X."/>
            <person name="Jeffery I.B."/>
            <person name="Cooney J.C."/>
            <person name="Kagawa T.F."/>
            <person name="Liu W."/>
            <person name="Song Y."/>
            <person name="Salvetti E."/>
            <person name="Wrobel A."/>
            <person name="Rasinkangas P."/>
            <person name="Parkhill J."/>
            <person name="Rea M.C."/>
            <person name="O'Sullivan O."/>
            <person name="Ritari J."/>
            <person name="Douillard F.P."/>
            <person name="Paul Ross R."/>
            <person name="Yang R."/>
            <person name="Briner A.E."/>
            <person name="Felis G.E."/>
            <person name="de Vos W.M."/>
            <person name="Barrangou R."/>
            <person name="Klaenhammer T.R."/>
            <person name="Caufield P.W."/>
            <person name="Cui Y."/>
            <person name="Zhang H."/>
            <person name="O'Toole P.W."/>
        </authorList>
    </citation>
    <scope>NUCLEOTIDE SEQUENCE [LARGE SCALE GENOMIC DNA]</scope>
    <source>
        <strain evidence="8 9">DSM 19971</strain>
    </source>
</reference>
<dbReference type="InterPro" id="IPR020846">
    <property type="entry name" value="MFS_dom"/>
</dbReference>
<organism evidence="8 9">
    <name type="scientific">Liquorilactobacillus uvarum DSM 19971</name>
    <dbReference type="NCBI Taxonomy" id="1423812"/>
    <lineage>
        <taxon>Bacteria</taxon>
        <taxon>Bacillati</taxon>
        <taxon>Bacillota</taxon>
        <taxon>Bacilli</taxon>
        <taxon>Lactobacillales</taxon>
        <taxon>Lactobacillaceae</taxon>
        <taxon>Liquorilactobacillus</taxon>
    </lineage>
</organism>
<evidence type="ECO:0000259" key="7">
    <source>
        <dbReference type="PROSITE" id="PS50850"/>
    </source>
</evidence>
<comment type="caution">
    <text evidence="8">The sequence shown here is derived from an EMBL/GenBank/DDBJ whole genome shotgun (WGS) entry which is preliminary data.</text>
</comment>
<feature type="domain" description="Major facilitator superfamily (MFS) profile" evidence="7">
    <location>
        <begin position="1"/>
        <end position="380"/>
    </location>
</feature>
<dbReference type="GO" id="GO:0005886">
    <property type="term" value="C:plasma membrane"/>
    <property type="evidence" value="ECO:0007669"/>
    <property type="project" value="UniProtKB-SubCell"/>
</dbReference>
<evidence type="ECO:0000256" key="6">
    <source>
        <dbReference type="SAM" id="Phobius"/>
    </source>
</evidence>
<dbReference type="EMBL" id="AZEG01000035">
    <property type="protein sequence ID" value="KRL34881.1"/>
    <property type="molecule type" value="Genomic_DNA"/>
</dbReference>
<name>A0A0R1PRB6_9LACO</name>
<evidence type="ECO:0000256" key="4">
    <source>
        <dbReference type="ARBA" id="ARBA00022989"/>
    </source>
</evidence>
<feature type="transmembrane region" description="Helical" evidence="6">
    <location>
        <begin position="326"/>
        <end position="348"/>
    </location>
</feature>
<dbReference type="InterPro" id="IPR052524">
    <property type="entry name" value="MFS_Cyanate_Porter"/>
</dbReference>
<dbReference type="GO" id="GO:0022857">
    <property type="term" value="F:transmembrane transporter activity"/>
    <property type="evidence" value="ECO:0007669"/>
    <property type="project" value="InterPro"/>
</dbReference>
<feature type="transmembrane region" description="Helical" evidence="6">
    <location>
        <begin position="121"/>
        <end position="146"/>
    </location>
</feature>
<gene>
    <name evidence="8" type="ORF">FD20_GL001542</name>
</gene>
<accession>A0A0R1PRB6</accession>
<dbReference type="InterPro" id="IPR011701">
    <property type="entry name" value="MFS"/>
</dbReference>
<dbReference type="PATRIC" id="fig|1423812.3.peg.1640"/>
<evidence type="ECO:0000256" key="3">
    <source>
        <dbReference type="ARBA" id="ARBA00022692"/>
    </source>
</evidence>
<evidence type="ECO:0000313" key="9">
    <source>
        <dbReference type="Proteomes" id="UP000051155"/>
    </source>
</evidence>
<protein>
    <submittedName>
        <fullName evidence="8">Cyanate permease</fullName>
    </submittedName>
</protein>
<feature type="transmembrane region" description="Helical" evidence="6">
    <location>
        <begin position="38"/>
        <end position="57"/>
    </location>
</feature>
<feature type="transmembrane region" description="Helical" evidence="6">
    <location>
        <begin position="158"/>
        <end position="178"/>
    </location>
</feature>
<feature type="transmembrane region" description="Helical" evidence="6">
    <location>
        <begin position="233"/>
        <end position="256"/>
    </location>
</feature>
<dbReference type="Proteomes" id="UP000051155">
    <property type="component" value="Unassembled WGS sequence"/>
</dbReference>
<evidence type="ECO:0000256" key="2">
    <source>
        <dbReference type="ARBA" id="ARBA00022448"/>
    </source>
</evidence>
<feature type="transmembrane region" description="Helical" evidence="6">
    <location>
        <begin position="289"/>
        <end position="314"/>
    </location>
</feature>
<feature type="transmembrane region" description="Helical" evidence="6">
    <location>
        <begin position="88"/>
        <end position="109"/>
    </location>
</feature>
<keyword evidence="3 6" id="KW-0812">Transmembrane</keyword>
<dbReference type="PROSITE" id="PS50850">
    <property type="entry name" value="MFS"/>
    <property type="match status" value="1"/>
</dbReference>
<keyword evidence="2" id="KW-0813">Transport</keyword>
<dbReference type="Gene3D" id="1.20.1250.20">
    <property type="entry name" value="MFS general substrate transporter like domains"/>
    <property type="match status" value="1"/>
</dbReference>
<feature type="transmembrane region" description="Helical" evidence="6">
    <location>
        <begin position="199"/>
        <end position="221"/>
    </location>
</feature>
<dbReference type="AlphaFoldDB" id="A0A0R1PRB6"/>
<comment type="subcellular location">
    <subcellularLocation>
        <location evidence="1">Cell membrane</location>
        <topology evidence="1">Multi-pass membrane protein</topology>
    </subcellularLocation>
</comment>
<keyword evidence="5 6" id="KW-0472">Membrane</keyword>
<dbReference type="SUPFAM" id="SSF103473">
    <property type="entry name" value="MFS general substrate transporter"/>
    <property type="match status" value="1"/>
</dbReference>
<feature type="transmembrane region" description="Helical" evidence="6">
    <location>
        <begin position="64"/>
        <end position="82"/>
    </location>
</feature>
<sequence length="387" mass="41557">MVTLGIFLIGANLRLPITMIPPLLPELKETLGLSPNTAGFLTTIPLLMFAVLSPLIAKLGNTKGNEWSLLATSFLLMIGSYLRAVPNIFVLLFGTCLVGAGIAGGNVLLPAIIKDHFPLKIGVMTSLYTVSMGLVASFGTGLSGILGTHIGMPKTINVFSTVGLLGFVIWALVFWKLPAQEKDAYTVPKQDTRVWNNRLSWLIALAFGIQSLLYYSLLTWLPSLWQSAGFTKIAASNLATLFQISGIPLSLIAPIIGMKKHGTVFLSWGIMAGFILGTLGIMLTGTNFVLNAISAIIMGAASCGAFSLCIIYFQIKTNNIHETAQLSGFAQSFGYAVAAVGPILYGAIQNSTHSWNLILLLTILLALIMFIIQLIINQSQPLKKENI</sequence>
<dbReference type="InterPro" id="IPR036259">
    <property type="entry name" value="MFS_trans_sf"/>
</dbReference>
<keyword evidence="9" id="KW-1185">Reference proteome</keyword>
<evidence type="ECO:0000313" key="8">
    <source>
        <dbReference type="EMBL" id="KRL34881.1"/>
    </source>
</evidence>
<feature type="transmembrane region" description="Helical" evidence="6">
    <location>
        <begin position="263"/>
        <end position="283"/>
    </location>
</feature>
<dbReference type="PANTHER" id="PTHR23523:SF2">
    <property type="entry name" value="2-NITROIMIDAZOLE TRANSPORTER"/>
    <property type="match status" value="1"/>
</dbReference>